<feature type="region of interest" description="Disordered" evidence="1">
    <location>
        <begin position="86"/>
        <end position="108"/>
    </location>
</feature>
<sequence>MGAGAQIGAPPASLVRTGLGAAPSVPTPTHPAIFSRASEDGTSTAHHARDRHARTINHPPAALQGRALFIAYATTLRIDAGHECAQASAPRTPGPATRTCAAVPRPWT</sequence>
<evidence type="ECO:0000256" key="1">
    <source>
        <dbReference type="SAM" id="MobiDB-lite"/>
    </source>
</evidence>
<protein>
    <submittedName>
        <fullName evidence="2">Uncharacterized protein</fullName>
    </submittedName>
</protein>
<feature type="region of interest" description="Disordered" evidence="1">
    <location>
        <begin position="18"/>
        <end position="56"/>
    </location>
</feature>
<proteinExistence type="predicted"/>
<evidence type="ECO:0000313" key="2">
    <source>
        <dbReference type="EMBL" id="KJA17860.1"/>
    </source>
</evidence>
<evidence type="ECO:0000313" key="3">
    <source>
        <dbReference type="Proteomes" id="UP000054270"/>
    </source>
</evidence>
<feature type="compositionally biased region" description="Basic residues" evidence="1">
    <location>
        <begin position="46"/>
        <end position="55"/>
    </location>
</feature>
<dbReference type="Proteomes" id="UP000054270">
    <property type="component" value="Unassembled WGS sequence"/>
</dbReference>
<keyword evidence="3" id="KW-1185">Reference proteome</keyword>
<dbReference type="EMBL" id="KN817597">
    <property type="protein sequence ID" value="KJA17860.1"/>
    <property type="molecule type" value="Genomic_DNA"/>
</dbReference>
<dbReference type="AlphaFoldDB" id="A0A0D2PC34"/>
<accession>A0A0D2PC34</accession>
<name>A0A0D2PC34_HYPSF</name>
<reference evidence="3" key="1">
    <citation type="submission" date="2014-04" db="EMBL/GenBank/DDBJ databases">
        <title>Evolutionary Origins and Diversification of the Mycorrhizal Mutualists.</title>
        <authorList>
            <consortium name="DOE Joint Genome Institute"/>
            <consortium name="Mycorrhizal Genomics Consortium"/>
            <person name="Kohler A."/>
            <person name="Kuo A."/>
            <person name="Nagy L.G."/>
            <person name="Floudas D."/>
            <person name="Copeland A."/>
            <person name="Barry K.W."/>
            <person name="Cichocki N."/>
            <person name="Veneault-Fourrey C."/>
            <person name="LaButti K."/>
            <person name="Lindquist E.A."/>
            <person name="Lipzen A."/>
            <person name="Lundell T."/>
            <person name="Morin E."/>
            <person name="Murat C."/>
            <person name="Riley R."/>
            <person name="Ohm R."/>
            <person name="Sun H."/>
            <person name="Tunlid A."/>
            <person name="Henrissat B."/>
            <person name="Grigoriev I.V."/>
            <person name="Hibbett D.S."/>
            <person name="Martin F."/>
        </authorList>
    </citation>
    <scope>NUCLEOTIDE SEQUENCE [LARGE SCALE GENOMIC DNA]</scope>
    <source>
        <strain evidence="3">FD-334 SS-4</strain>
    </source>
</reference>
<gene>
    <name evidence="2" type="ORF">HYPSUDRAFT_218573</name>
</gene>
<organism evidence="2 3">
    <name type="scientific">Hypholoma sublateritium (strain FD-334 SS-4)</name>
    <dbReference type="NCBI Taxonomy" id="945553"/>
    <lineage>
        <taxon>Eukaryota</taxon>
        <taxon>Fungi</taxon>
        <taxon>Dikarya</taxon>
        <taxon>Basidiomycota</taxon>
        <taxon>Agaricomycotina</taxon>
        <taxon>Agaricomycetes</taxon>
        <taxon>Agaricomycetidae</taxon>
        <taxon>Agaricales</taxon>
        <taxon>Agaricineae</taxon>
        <taxon>Strophariaceae</taxon>
        <taxon>Hypholoma</taxon>
    </lineage>
</organism>